<dbReference type="PANTHER" id="PTHR46401:SF2">
    <property type="entry name" value="GLYCOSYLTRANSFERASE WBBK-RELATED"/>
    <property type="match status" value="1"/>
</dbReference>
<proteinExistence type="predicted"/>
<gene>
    <name evidence="3" type="ORF">A2Z10_00540</name>
</gene>
<dbReference type="InterPro" id="IPR001296">
    <property type="entry name" value="Glyco_trans_1"/>
</dbReference>
<dbReference type="SUPFAM" id="SSF53756">
    <property type="entry name" value="UDP-Glycosyltransferase/glycogen phosphorylase"/>
    <property type="match status" value="1"/>
</dbReference>
<dbReference type="Gene3D" id="3.40.50.2000">
    <property type="entry name" value="Glycogen Phosphorylase B"/>
    <property type="match status" value="1"/>
</dbReference>
<evidence type="ECO:0000313" key="3">
    <source>
        <dbReference type="EMBL" id="OGD24157.1"/>
    </source>
</evidence>
<evidence type="ECO:0000259" key="2">
    <source>
        <dbReference type="Pfam" id="PF00534"/>
    </source>
</evidence>
<keyword evidence="1" id="KW-0808">Transferase</keyword>
<dbReference type="Pfam" id="PF00534">
    <property type="entry name" value="Glycos_transf_1"/>
    <property type="match status" value="1"/>
</dbReference>
<sequence length="388" mass="44543">MIRIGIECEQLEGERFGVGHTLAQLLDAATHVPGIEHKYRFVLYFKKEMPRDRFLTHPLFECHILTGGIIPQSFNVFYHILLPIRYFTDRLDCFFFPSYMLPAFFIGKAVVVLTNDVYWEAHHGSLPLKYRLAYRLFCWLAAKRARKIMTISEFAAEELMGFYGIPTSRLAINPWGLEPIFTQLKKTDEHERVVAAMKEDLGIKKDFFISVGQAFPRRHVKDAVEAFGMIAKKYENIQYLVACIDKYEPPVLALLIEHINREAGREAIIQTRYIARKDLPVLLNETLAMVYVSDKEALGLPPLETLACGRPSVIADTPLAHELFGDDGFFVKDTNDPGDIAQQLERIIEHHNAVTRIVHAQEKHLTRFAWDTHITALLKIFDDVVTSR</sequence>
<organism evidence="3 4">
    <name type="scientific">Candidatus Azambacteria bacterium RBG_16_47_10</name>
    <dbReference type="NCBI Taxonomy" id="1797292"/>
    <lineage>
        <taxon>Bacteria</taxon>
        <taxon>Candidatus Azamiibacteriota</taxon>
    </lineage>
</organism>
<dbReference type="PANTHER" id="PTHR46401">
    <property type="entry name" value="GLYCOSYLTRANSFERASE WBBK-RELATED"/>
    <property type="match status" value="1"/>
</dbReference>
<dbReference type="EMBL" id="MEYI01000012">
    <property type="protein sequence ID" value="OGD24157.1"/>
    <property type="molecule type" value="Genomic_DNA"/>
</dbReference>
<feature type="domain" description="Glycosyl transferase family 1" evidence="2">
    <location>
        <begin position="202"/>
        <end position="359"/>
    </location>
</feature>
<dbReference type="AlphaFoldDB" id="A0A1F5B0T4"/>
<protein>
    <recommendedName>
        <fullName evidence="2">Glycosyl transferase family 1 domain-containing protein</fullName>
    </recommendedName>
</protein>
<evidence type="ECO:0000313" key="4">
    <source>
        <dbReference type="Proteomes" id="UP000176639"/>
    </source>
</evidence>
<name>A0A1F5B0T4_9BACT</name>
<accession>A0A1F5B0T4</accession>
<dbReference type="GO" id="GO:0009103">
    <property type="term" value="P:lipopolysaccharide biosynthetic process"/>
    <property type="evidence" value="ECO:0007669"/>
    <property type="project" value="TreeGrafter"/>
</dbReference>
<reference evidence="3 4" key="1">
    <citation type="journal article" date="2016" name="Nat. Commun.">
        <title>Thousands of microbial genomes shed light on interconnected biogeochemical processes in an aquifer system.</title>
        <authorList>
            <person name="Anantharaman K."/>
            <person name="Brown C.T."/>
            <person name="Hug L.A."/>
            <person name="Sharon I."/>
            <person name="Castelle C.J."/>
            <person name="Probst A.J."/>
            <person name="Thomas B.C."/>
            <person name="Singh A."/>
            <person name="Wilkins M.J."/>
            <person name="Karaoz U."/>
            <person name="Brodie E.L."/>
            <person name="Williams K.H."/>
            <person name="Hubbard S.S."/>
            <person name="Banfield J.F."/>
        </authorList>
    </citation>
    <scope>NUCLEOTIDE SEQUENCE [LARGE SCALE GENOMIC DNA]</scope>
</reference>
<comment type="caution">
    <text evidence="3">The sequence shown here is derived from an EMBL/GenBank/DDBJ whole genome shotgun (WGS) entry which is preliminary data.</text>
</comment>
<dbReference type="Proteomes" id="UP000176639">
    <property type="component" value="Unassembled WGS sequence"/>
</dbReference>
<evidence type="ECO:0000256" key="1">
    <source>
        <dbReference type="ARBA" id="ARBA00022679"/>
    </source>
</evidence>
<dbReference type="GO" id="GO:0016757">
    <property type="term" value="F:glycosyltransferase activity"/>
    <property type="evidence" value="ECO:0007669"/>
    <property type="project" value="InterPro"/>
</dbReference>